<proteinExistence type="predicted"/>
<evidence type="ECO:0000313" key="3">
    <source>
        <dbReference type="Proteomes" id="UP000274822"/>
    </source>
</evidence>
<dbReference type="EMBL" id="RBNJ01025321">
    <property type="protein sequence ID" value="RUS15604.1"/>
    <property type="molecule type" value="Genomic_DNA"/>
</dbReference>
<dbReference type="Proteomes" id="UP000274822">
    <property type="component" value="Unassembled WGS sequence"/>
</dbReference>
<feature type="region of interest" description="Disordered" evidence="1">
    <location>
        <begin position="1"/>
        <end position="44"/>
    </location>
</feature>
<protein>
    <submittedName>
        <fullName evidence="2">Uncharacterized protein</fullName>
    </submittedName>
</protein>
<evidence type="ECO:0000256" key="1">
    <source>
        <dbReference type="SAM" id="MobiDB-lite"/>
    </source>
</evidence>
<organism evidence="2 3">
    <name type="scientific">Jimgerdemannia flammicorona</name>
    <dbReference type="NCBI Taxonomy" id="994334"/>
    <lineage>
        <taxon>Eukaryota</taxon>
        <taxon>Fungi</taxon>
        <taxon>Fungi incertae sedis</taxon>
        <taxon>Mucoromycota</taxon>
        <taxon>Mucoromycotina</taxon>
        <taxon>Endogonomycetes</taxon>
        <taxon>Endogonales</taxon>
        <taxon>Endogonaceae</taxon>
        <taxon>Jimgerdemannia</taxon>
    </lineage>
</organism>
<dbReference type="AlphaFoldDB" id="A0A433PDJ8"/>
<keyword evidence="3" id="KW-1185">Reference proteome</keyword>
<accession>A0A433PDJ8</accession>
<evidence type="ECO:0000313" key="2">
    <source>
        <dbReference type="EMBL" id="RUS15604.1"/>
    </source>
</evidence>
<comment type="caution">
    <text evidence="2">The sequence shown here is derived from an EMBL/GenBank/DDBJ whole genome shotgun (WGS) entry which is preliminary data.</text>
</comment>
<reference evidence="2 3" key="1">
    <citation type="journal article" date="2018" name="New Phytol.">
        <title>Phylogenomics of Endogonaceae and evolution of mycorrhizas within Mucoromycota.</title>
        <authorList>
            <person name="Chang Y."/>
            <person name="Desiro A."/>
            <person name="Na H."/>
            <person name="Sandor L."/>
            <person name="Lipzen A."/>
            <person name="Clum A."/>
            <person name="Barry K."/>
            <person name="Grigoriev I.V."/>
            <person name="Martin F.M."/>
            <person name="Stajich J.E."/>
            <person name="Smith M.E."/>
            <person name="Bonito G."/>
            <person name="Spatafora J.W."/>
        </authorList>
    </citation>
    <scope>NUCLEOTIDE SEQUENCE [LARGE SCALE GENOMIC DNA]</scope>
    <source>
        <strain evidence="2 3">AD002</strain>
    </source>
</reference>
<gene>
    <name evidence="2" type="ORF">BC938DRAFT_476874</name>
</gene>
<name>A0A433PDJ8_9FUNG</name>
<sequence length="127" mass="14024">MSSTETNFRNSLRNFQSSSRTGPINLGASSTPTEHPNPFSSTIGSIQSGASSIFSNVRNTVQGYVPLPGLGIQEEQQEPSWLQLSSFEVRYVSVYGIERAGFVARNFQERELMPSKSYLGISCCLRH</sequence>